<dbReference type="PANTHER" id="PTHR14269:SF61">
    <property type="entry name" value="CDP-DIACYLGLYCEROL--SERINE O-PHOSPHATIDYLTRANSFERASE"/>
    <property type="match status" value="1"/>
</dbReference>
<dbReference type="PANTHER" id="PTHR14269">
    <property type="entry name" value="CDP-DIACYLGLYCEROL--GLYCEROL-3-PHOSPHATE 3-PHOSPHATIDYLTRANSFERASE-RELATED"/>
    <property type="match status" value="1"/>
</dbReference>
<evidence type="ECO:0000256" key="4">
    <source>
        <dbReference type="ARBA" id="ARBA00013174"/>
    </source>
</evidence>
<sequence length="292" mass="31455">MTDLFPPFAPDPEEARRRRFTPIPLRVLVPNVITLLALCLGLTAIRLAIEERLELAMIAIVIAAILDGIDGRVARLLKGTSRFGAELDSLADFVNFGVAPALILYSFVLHELRSIGWIAALVFAIAAALRLARFNVMIDDPARPEWQKNYFVGMAAPAGAICALLPIYLHMLGLPVDGIAAPFVAAYLVGIAFLMVSRIPTYAGKTLGSRVPREKVLPLFAIVVLFAALLVSFTFQVLAIGVIVYLALIPVGVMRYRRMARAEAARPRAAEAAAAVPAENAGETPRSGPADM</sequence>
<feature type="transmembrane region" description="Helical" evidence="17">
    <location>
        <begin position="152"/>
        <end position="173"/>
    </location>
</feature>
<feature type="transmembrane region" description="Helical" evidence="17">
    <location>
        <begin position="216"/>
        <end position="233"/>
    </location>
</feature>
<dbReference type="Gene3D" id="1.20.120.1760">
    <property type="match status" value="1"/>
</dbReference>
<evidence type="ECO:0000256" key="11">
    <source>
        <dbReference type="ARBA" id="ARBA00023136"/>
    </source>
</evidence>
<evidence type="ECO:0000256" key="8">
    <source>
        <dbReference type="ARBA" id="ARBA00022692"/>
    </source>
</evidence>
<accession>A0A840BQF6</accession>
<feature type="domain" description="CDP-alcohol phosphatidyltransferase C-terminal" evidence="18">
    <location>
        <begin position="216"/>
        <end position="250"/>
    </location>
</feature>
<evidence type="ECO:0000259" key="18">
    <source>
        <dbReference type="Pfam" id="PF08009"/>
    </source>
</evidence>
<keyword evidence="8 17" id="KW-0812">Transmembrane</keyword>
<evidence type="ECO:0000256" key="13">
    <source>
        <dbReference type="ARBA" id="ARBA00023264"/>
    </source>
</evidence>
<keyword evidence="7 15" id="KW-0808">Transferase</keyword>
<feature type="region of interest" description="Disordered" evidence="16">
    <location>
        <begin position="271"/>
        <end position="292"/>
    </location>
</feature>
<gene>
    <name evidence="19" type="ORF">GGR16_000581</name>
</gene>
<organism evidence="19 20">
    <name type="scientific">Chelatococcus caeni</name>
    <dbReference type="NCBI Taxonomy" id="1348468"/>
    <lineage>
        <taxon>Bacteria</taxon>
        <taxon>Pseudomonadati</taxon>
        <taxon>Pseudomonadota</taxon>
        <taxon>Alphaproteobacteria</taxon>
        <taxon>Hyphomicrobiales</taxon>
        <taxon>Chelatococcaceae</taxon>
        <taxon>Chelatococcus</taxon>
    </lineage>
</organism>
<comment type="caution">
    <text evidence="19">The sequence shown here is derived from an EMBL/GenBank/DDBJ whole genome shotgun (WGS) entry which is preliminary data.</text>
</comment>
<keyword evidence="6" id="KW-0444">Lipid biosynthesis</keyword>
<name>A0A840BQF6_9HYPH</name>
<feature type="transmembrane region" description="Helical" evidence="17">
    <location>
        <begin position="27"/>
        <end position="49"/>
    </location>
</feature>
<evidence type="ECO:0000313" key="19">
    <source>
        <dbReference type="EMBL" id="MBB4015575.1"/>
    </source>
</evidence>
<dbReference type="NCBIfam" id="TIGR00473">
    <property type="entry name" value="pssA"/>
    <property type="match status" value="1"/>
</dbReference>
<evidence type="ECO:0000256" key="3">
    <source>
        <dbReference type="ARBA" id="ARBA00010441"/>
    </source>
</evidence>
<keyword evidence="12" id="KW-0594">Phospholipid biosynthesis</keyword>
<dbReference type="RefSeq" id="WP_183315665.1">
    <property type="nucleotide sequence ID" value="NZ_JACIEN010000001.1"/>
</dbReference>
<keyword evidence="20" id="KW-1185">Reference proteome</keyword>
<feature type="transmembrane region" description="Helical" evidence="17">
    <location>
        <begin position="239"/>
        <end position="256"/>
    </location>
</feature>
<evidence type="ECO:0000256" key="1">
    <source>
        <dbReference type="ARBA" id="ARBA00000287"/>
    </source>
</evidence>
<dbReference type="InterPro" id="IPR012616">
    <property type="entry name" value="CDP-OH_P_trans_C"/>
</dbReference>
<evidence type="ECO:0000256" key="17">
    <source>
        <dbReference type="SAM" id="Phobius"/>
    </source>
</evidence>
<dbReference type="GO" id="GO:0016020">
    <property type="term" value="C:membrane"/>
    <property type="evidence" value="ECO:0007669"/>
    <property type="project" value="InterPro"/>
</dbReference>
<evidence type="ECO:0000256" key="12">
    <source>
        <dbReference type="ARBA" id="ARBA00023209"/>
    </source>
</evidence>
<evidence type="ECO:0000256" key="7">
    <source>
        <dbReference type="ARBA" id="ARBA00022679"/>
    </source>
</evidence>
<dbReference type="GO" id="GO:0012505">
    <property type="term" value="C:endomembrane system"/>
    <property type="evidence" value="ECO:0007669"/>
    <property type="project" value="UniProtKB-SubCell"/>
</dbReference>
<comment type="catalytic activity">
    <reaction evidence="1">
        <text>a CDP-1,2-diacyl-sn-glycerol + L-serine = a 1,2-diacyl-sn-glycero-3-phospho-L-serine + CMP + H(+)</text>
        <dbReference type="Rhea" id="RHEA:16913"/>
        <dbReference type="ChEBI" id="CHEBI:15378"/>
        <dbReference type="ChEBI" id="CHEBI:33384"/>
        <dbReference type="ChEBI" id="CHEBI:57262"/>
        <dbReference type="ChEBI" id="CHEBI:58332"/>
        <dbReference type="ChEBI" id="CHEBI:60377"/>
        <dbReference type="EC" id="2.7.8.8"/>
    </reaction>
</comment>
<keyword evidence="13" id="KW-1208">Phospholipid metabolism</keyword>
<dbReference type="EMBL" id="JACIEN010000001">
    <property type="protein sequence ID" value="MBB4015575.1"/>
    <property type="molecule type" value="Genomic_DNA"/>
</dbReference>
<evidence type="ECO:0000256" key="6">
    <source>
        <dbReference type="ARBA" id="ARBA00022516"/>
    </source>
</evidence>
<dbReference type="InterPro" id="IPR048254">
    <property type="entry name" value="CDP_ALCOHOL_P_TRANSF_CS"/>
</dbReference>
<dbReference type="PROSITE" id="PS00379">
    <property type="entry name" value="CDP_ALCOHOL_P_TRANSF"/>
    <property type="match status" value="1"/>
</dbReference>
<keyword evidence="10" id="KW-0443">Lipid metabolism</keyword>
<evidence type="ECO:0000256" key="14">
    <source>
        <dbReference type="ARBA" id="ARBA00032361"/>
    </source>
</evidence>
<evidence type="ECO:0000256" key="10">
    <source>
        <dbReference type="ARBA" id="ARBA00023098"/>
    </source>
</evidence>
<dbReference type="EC" id="2.7.8.8" evidence="4"/>
<keyword evidence="11 17" id="KW-0472">Membrane</keyword>
<evidence type="ECO:0000313" key="20">
    <source>
        <dbReference type="Proteomes" id="UP000577362"/>
    </source>
</evidence>
<protein>
    <recommendedName>
        <fullName evidence="5">CDP-diacylglycerol--serine O-phosphatidyltransferase</fullName>
        <ecNumber evidence="4">2.7.8.8</ecNumber>
    </recommendedName>
    <alternativeName>
        <fullName evidence="14">Phosphatidylserine synthase</fullName>
    </alternativeName>
</protein>
<dbReference type="GO" id="GO:0003882">
    <property type="term" value="F:CDP-diacylglycerol-serine O-phosphatidyltransferase activity"/>
    <property type="evidence" value="ECO:0007669"/>
    <property type="project" value="UniProtKB-EC"/>
</dbReference>
<proteinExistence type="inferred from homology"/>
<dbReference type="Pfam" id="PF01066">
    <property type="entry name" value="CDP-OH_P_transf"/>
    <property type="match status" value="1"/>
</dbReference>
<comment type="similarity">
    <text evidence="3 15">Belongs to the CDP-alcohol phosphatidyltransferase class-I family.</text>
</comment>
<keyword evidence="9 17" id="KW-1133">Transmembrane helix</keyword>
<dbReference type="AlphaFoldDB" id="A0A840BQF6"/>
<evidence type="ECO:0000256" key="2">
    <source>
        <dbReference type="ARBA" id="ARBA00004127"/>
    </source>
</evidence>
<dbReference type="Proteomes" id="UP000577362">
    <property type="component" value="Unassembled WGS sequence"/>
</dbReference>
<evidence type="ECO:0000256" key="9">
    <source>
        <dbReference type="ARBA" id="ARBA00022989"/>
    </source>
</evidence>
<dbReference type="InterPro" id="IPR004533">
    <property type="entry name" value="CDP-diaglyc--ser_O-PTrfase"/>
</dbReference>
<feature type="transmembrane region" description="Helical" evidence="17">
    <location>
        <begin position="179"/>
        <end position="196"/>
    </location>
</feature>
<comment type="subcellular location">
    <subcellularLocation>
        <location evidence="2">Endomembrane system</location>
        <topology evidence="2">Multi-pass membrane protein</topology>
    </subcellularLocation>
</comment>
<dbReference type="InterPro" id="IPR050324">
    <property type="entry name" value="CDP-alcohol_PTase-I"/>
</dbReference>
<dbReference type="InterPro" id="IPR043130">
    <property type="entry name" value="CDP-OH_PTrfase_TM_dom"/>
</dbReference>
<evidence type="ECO:0000256" key="5">
    <source>
        <dbReference type="ARBA" id="ARBA00017171"/>
    </source>
</evidence>
<reference evidence="19 20" key="1">
    <citation type="submission" date="2020-08" db="EMBL/GenBank/DDBJ databases">
        <title>Genomic Encyclopedia of Type Strains, Phase IV (KMG-IV): sequencing the most valuable type-strain genomes for metagenomic binning, comparative biology and taxonomic classification.</title>
        <authorList>
            <person name="Goeker M."/>
        </authorList>
    </citation>
    <scope>NUCLEOTIDE SEQUENCE [LARGE SCALE GENOMIC DNA]</scope>
    <source>
        <strain evidence="19 20">DSM 103737</strain>
    </source>
</reference>
<evidence type="ECO:0000256" key="16">
    <source>
        <dbReference type="SAM" id="MobiDB-lite"/>
    </source>
</evidence>
<feature type="transmembrane region" description="Helical" evidence="17">
    <location>
        <begin position="114"/>
        <end position="132"/>
    </location>
</feature>
<dbReference type="Pfam" id="PF08009">
    <property type="entry name" value="CDP-OH_P_tran_2"/>
    <property type="match status" value="1"/>
</dbReference>
<evidence type="ECO:0000256" key="15">
    <source>
        <dbReference type="RuleBase" id="RU003750"/>
    </source>
</evidence>
<dbReference type="GO" id="GO:0008654">
    <property type="term" value="P:phospholipid biosynthetic process"/>
    <property type="evidence" value="ECO:0007669"/>
    <property type="project" value="UniProtKB-KW"/>
</dbReference>
<dbReference type="InterPro" id="IPR000462">
    <property type="entry name" value="CDP-OH_P_trans"/>
</dbReference>